<sequence>MKILHFLKSRQAKPFVSENDFMDNLEKQSHTAIETLVRLRDSDIEEEDKLTIEYCFYTNILKKSEALVTEIEKLNYKVHNCIAPNNKDLFMVSGRTTEIKMMHEALRKWSVEMCELGYKHDCNFDRWEIVLDAN</sequence>
<evidence type="ECO:0000313" key="3">
    <source>
        <dbReference type="Proteomes" id="UP000297407"/>
    </source>
</evidence>
<organism evidence="2 3">
    <name type="scientific">Flavobacterium humi</name>
    <dbReference type="NCBI Taxonomy" id="2562683"/>
    <lineage>
        <taxon>Bacteria</taxon>
        <taxon>Pseudomonadati</taxon>
        <taxon>Bacteroidota</taxon>
        <taxon>Flavobacteriia</taxon>
        <taxon>Flavobacteriales</taxon>
        <taxon>Flavobacteriaceae</taxon>
        <taxon>Flavobacterium</taxon>
    </lineage>
</organism>
<proteinExistence type="predicted"/>
<evidence type="ECO:0000259" key="1">
    <source>
        <dbReference type="Pfam" id="PF06877"/>
    </source>
</evidence>
<dbReference type="Gene3D" id="3.30.70.970">
    <property type="entry name" value="RraB-like"/>
    <property type="match status" value="1"/>
</dbReference>
<dbReference type="AlphaFoldDB" id="A0A4Z0LD91"/>
<reference evidence="2 3" key="1">
    <citation type="submission" date="2019-04" db="EMBL/GenBank/DDBJ databases">
        <title>Flavobacterium sp. strain DS2-A Genome sequencing and assembly.</title>
        <authorList>
            <person name="Kim I."/>
        </authorList>
    </citation>
    <scope>NUCLEOTIDE SEQUENCE [LARGE SCALE GENOMIC DNA]</scope>
    <source>
        <strain evidence="2 3">DS2-A</strain>
    </source>
</reference>
<dbReference type="Pfam" id="PF06877">
    <property type="entry name" value="RraB"/>
    <property type="match status" value="1"/>
</dbReference>
<dbReference type="Proteomes" id="UP000297407">
    <property type="component" value="Unassembled WGS sequence"/>
</dbReference>
<evidence type="ECO:0000313" key="2">
    <source>
        <dbReference type="EMBL" id="TGD59882.1"/>
    </source>
</evidence>
<gene>
    <name evidence="2" type="ORF">E4635_02830</name>
</gene>
<protein>
    <recommendedName>
        <fullName evidence="1">Regulator of ribonuclease activity B domain-containing protein</fullName>
    </recommendedName>
</protein>
<keyword evidence="3" id="KW-1185">Reference proteome</keyword>
<dbReference type="InterPro" id="IPR009671">
    <property type="entry name" value="RraB_dom"/>
</dbReference>
<feature type="domain" description="Regulator of ribonuclease activity B" evidence="1">
    <location>
        <begin position="35"/>
        <end position="128"/>
    </location>
</feature>
<dbReference type="OrthoDB" id="1359268at2"/>
<accession>A0A4Z0LD91</accession>
<dbReference type="InterPro" id="IPR036701">
    <property type="entry name" value="RraB-like_sf"/>
</dbReference>
<comment type="caution">
    <text evidence="2">The sequence shown here is derived from an EMBL/GenBank/DDBJ whole genome shotgun (WGS) entry which is preliminary data.</text>
</comment>
<dbReference type="RefSeq" id="WP_135525088.1">
    <property type="nucleotide sequence ID" value="NZ_SRLH01000001.1"/>
</dbReference>
<name>A0A4Z0LD91_9FLAO</name>
<dbReference type="EMBL" id="SRLH01000001">
    <property type="protein sequence ID" value="TGD59882.1"/>
    <property type="molecule type" value="Genomic_DNA"/>
</dbReference>
<dbReference type="SUPFAM" id="SSF89946">
    <property type="entry name" value="Hypothetical protein VC0424"/>
    <property type="match status" value="1"/>
</dbReference>